<dbReference type="EMBL" id="WVUK01000059">
    <property type="protein sequence ID" value="KAF7491525.1"/>
    <property type="molecule type" value="Genomic_DNA"/>
</dbReference>
<keyword evidence="1" id="KW-1133">Transmembrane helix</keyword>
<name>A0A834R853_SARSC</name>
<reference evidence="4" key="1">
    <citation type="journal article" date="2020" name="PLoS Negl. Trop. Dis.">
        <title>High-quality nuclear genome for Sarcoptes scabiei-A critical resource for a neglected parasite.</title>
        <authorList>
            <person name="Korhonen P.K."/>
            <person name="Gasser R.B."/>
            <person name="Ma G."/>
            <person name="Wang T."/>
            <person name="Stroehlein A.J."/>
            <person name="Young N.D."/>
            <person name="Ang C.S."/>
            <person name="Fernando D.D."/>
            <person name="Lu H.C."/>
            <person name="Taylor S."/>
            <person name="Reynolds S.L."/>
            <person name="Mofiz E."/>
            <person name="Najaraj S.H."/>
            <person name="Gowda H."/>
            <person name="Madugundu A."/>
            <person name="Renuse S."/>
            <person name="Holt D."/>
            <person name="Pandey A."/>
            <person name="Papenfuss A.T."/>
            <person name="Fischer K."/>
        </authorList>
    </citation>
    <scope>NUCLEOTIDE SEQUENCE [LARGE SCALE GENOMIC DNA]</scope>
</reference>
<proteinExistence type="predicted"/>
<feature type="transmembrane region" description="Helical" evidence="1">
    <location>
        <begin position="7"/>
        <end position="26"/>
    </location>
</feature>
<keyword evidence="1" id="KW-0812">Transmembrane</keyword>
<evidence type="ECO:0000313" key="3">
    <source>
        <dbReference type="EnsemblMetazoa" id="KAF7491525.1"/>
    </source>
</evidence>
<evidence type="ECO:0000313" key="2">
    <source>
        <dbReference type="EMBL" id="KAF7491525.1"/>
    </source>
</evidence>
<feature type="transmembrane region" description="Helical" evidence="1">
    <location>
        <begin position="317"/>
        <end position="336"/>
    </location>
</feature>
<dbReference type="AlphaFoldDB" id="A0A834R853"/>
<sequence length="400" mass="46395">MIFRLGHAALIIIAFPDIFIGLIAAIDSNILTSNGTKWYDSLVAIGNHHEEIVWILTFDQNLIEFGLKISSTTQTSVKIKFSKKILQIEKLERIFPKFQQQFSRFQSEILSLSILHLCKHIYWILFHSLLNNSSHSMLSYNIDNDSIEIDPFRFKLGPNEIVLSNDAEHNCDLITIGNDSRENLRIGMIRLEDCVKKFNGYFSNVSRICHYPLCYHSSSRTDSIRIYLKNPEFPESDCNPDRSLSFSVKNGFIHQDWIILFASDRIYYFRASILFSKTIGKLEWIEYEDFFTPSIVDDDDDYAEASAERDVYQKFCLGFSVLIVTIYTVLGCHFVFGEEIRSYLHQHNPHHRDSRMIRKRKHSRILLRSRSPASNDVEASIVDLNATRNSSTFESISTMK</sequence>
<dbReference type="Proteomes" id="UP000070412">
    <property type="component" value="Unassembled WGS sequence"/>
</dbReference>
<reference evidence="3" key="3">
    <citation type="submission" date="2022-06" db="UniProtKB">
        <authorList>
            <consortium name="EnsemblMetazoa"/>
        </authorList>
    </citation>
    <scope>IDENTIFICATION</scope>
</reference>
<gene>
    <name evidence="2" type="ORF">SSS_2517</name>
</gene>
<organism evidence="2">
    <name type="scientific">Sarcoptes scabiei</name>
    <name type="common">Itch mite</name>
    <name type="synonym">Acarus scabiei</name>
    <dbReference type="NCBI Taxonomy" id="52283"/>
    <lineage>
        <taxon>Eukaryota</taxon>
        <taxon>Metazoa</taxon>
        <taxon>Ecdysozoa</taxon>
        <taxon>Arthropoda</taxon>
        <taxon>Chelicerata</taxon>
        <taxon>Arachnida</taxon>
        <taxon>Acari</taxon>
        <taxon>Acariformes</taxon>
        <taxon>Sarcoptiformes</taxon>
        <taxon>Astigmata</taxon>
        <taxon>Psoroptidia</taxon>
        <taxon>Sarcoptoidea</taxon>
        <taxon>Sarcoptidae</taxon>
        <taxon>Sarcoptinae</taxon>
        <taxon>Sarcoptes</taxon>
    </lineage>
</organism>
<accession>A0A834R853</accession>
<evidence type="ECO:0000256" key="1">
    <source>
        <dbReference type="SAM" id="Phobius"/>
    </source>
</evidence>
<reference evidence="2" key="2">
    <citation type="submission" date="2020-01" db="EMBL/GenBank/DDBJ databases">
        <authorList>
            <person name="Korhonen P.K.K."/>
            <person name="Guangxu M.G."/>
            <person name="Wang T.W."/>
            <person name="Stroehlein A.J.S."/>
            <person name="Young N.D."/>
            <person name="Ang C.-S.A."/>
            <person name="Fernando D.W.F."/>
            <person name="Lu H.L."/>
            <person name="Taylor S.T."/>
            <person name="Ehtesham M.E.M."/>
            <person name="Najaraj S.H.N."/>
            <person name="Harsha G.H.G."/>
            <person name="Madugundu A.M."/>
            <person name="Renuse S.R."/>
            <person name="Holt D.H."/>
            <person name="Pandey A.P."/>
            <person name="Papenfuss A.P."/>
            <person name="Gasser R.B.G."/>
            <person name="Fischer K.F."/>
        </authorList>
    </citation>
    <scope>NUCLEOTIDE SEQUENCE</scope>
    <source>
        <strain evidence="2">SSS_KF_BRIS2020</strain>
    </source>
</reference>
<dbReference type="EnsemblMetazoa" id="SSS_2517s_mrna">
    <property type="protein sequence ID" value="KAF7491525.1"/>
    <property type="gene ID" value="SSS_2517"/>
</dbReference>
<protein>
    <submittedName>
        <fullName evidence="2 3">Uncharacterized protein</fullName>
    </submittedName>
</protein>
<keyword evidence="4" id="KW-1185">Reference proteome</keyword>
<keyword evidence="1" id="KW-0472">Membrane</keyword>
<evidence type="ECO:0000313" key="4">
    <source>
        <dbReference type="Proteomes" id="UP000070412"/>
    </source>
</evidence>